<dbReference type="PANTHER" id="PTHR23236">
    <property type="entry name" value="EUKARYOTIC TRANSLATION INITIATION FACTOR 4B/4H"/>
    <property type="match status" value="1"/>
</dbReference>
<feature type="compositionally biased region" description="Basic and acidic residues" evidence="3">
    <location>
        <begin position="38"/>
        <end position="64"/>
    </location>
</feature>
<feature type="compositionally biased region" description="Basic and acidic residues" evidence="3">
    <location>
        <begin position="189"/>
        <end position="199"/>
    </location>
</feature>
<dbReference type="InterPro" id="IPR000504">
    <property type="entry name" value="RRM_dom"/>
</dbReference>
<dbReference type="GO" id="GO:0003723">
    <property type="term" value="F:RNA binding"/>
    <property type="evidence" value="ECO:0007669"/>
    <property type="project" value="UniProtKB-UniRule"/>
</dbReference>
<dbReference type="AlphaFoldDB" id="K5X6L4"/>
<evidence type="ECO:0000256" key="1">
    <source>
        <dbReference type="ARBA" id="ARBA00022884"/>
    </source>
</evidence>
<feature type="non-terminal residue" evidence="5">
    <location>
        <position position="1"/>
    </location>
</feature>
<evidence type="ECO:0000313" key="6">
    <source>
        <dbReference type="Proteomes" id="UP000008493"/>
    </source>
</evidence>
<feature type="compositionally biased region" description="Polar residues" evidence="3">
    <location>
        <begin position="322"/>
        <end position="332"/>
    </location>
</feature>
<dbReference type="Gene3D" id="3.30.70.330">
    <property type="match status" value="1"/>
</dbReference>
<evidence type="ECO:0000256" key="3">
    <source>
        <dbReference type="SAM" id="MobiDB-lite"/>
    </source>
</evidence>
<evidence type="ECO:0000259" key="4">
    <source>
        <dbReference type="PROSITE" id="PS50102"/>
    </source>
</evidence>
<dbReference type="SUPFAM" id="SSF54928">
    <property type="entry name" value="RNA-binding domain, RBD"/>
    <property type="match status" value="1"/>
</dbReference>
<dbReference type="InterPro" id="IPR012677">
    <property type="entry name" value="Nucleotide-bd_a/b_plait_sf"/>
</dbReference>
<accession>K5X6L4</accession>
<dbReference type="EMBL" id="JH971391">
    <property type="protein sequence ID" value="EKM78567.1"/>
    <property type="molecule type" value="Genomic_DNA"/>
</dbReference>
<evidence type="ECO:0000313" key="5">
    <source>
        <dbReference type="EMBL" id="EKM78567.1"/>
    </source>
</evidence>
<name>K5X6L4_AGABU</name>
<gene>
    <name evidence="5" type="ORF">AGABI1DRAFT_40853</name>
</gene>
<protein>
    <recommendedName>
        <fullName evidence="4">RRM domain-containing protein</fullName>
    </recommendedName>
</protein>
<keyword evidence="6" id="KW-1185">Reference proteome</keyword>
<feature type="compositionally biased region" description="Polar residues" evidence="3">
    <location>
        <begin position="290"/>
        <end position="302"/>
    </location>
</feature>
<dbReference type="InParanoid" id="K5X6L4"/>
<keyword evidence="1 2" id="KW-0694">RNA-binding</keyword>
<dbReference type="SMART" id="SM00360">
    <property type="entry name" value="RRM"/>
    <property type="match status" value="1"/>
</dbReference>
<dbReference type="RefSeq" id="XP_007330326.1">
    <property type="nucleotide sequence ID" value="XM_007330264.1"/>
</dbReference>
<feature type="region of interest" description="Disordered" evidence="3">
    <location>
        <begin position="26"/>
        <end position="67"/>
    </location>
</feature>
<dbReference type="PANTHER" id="PTHR23236:SF11">
    <property type="entry name" value="EUKARYOTIC TRANSLATION INITIATION FACTOR 4H"/>
    <property type="match status" value="1"/>
</dbReference>
<reference evidence="6" key="1">
    <citation type="journal article" date="2012" name="Proc. Natl. Acad. Sci. U.S.A.">
        <title>Genome sequence of the button mushroom Agaricus bisporus reveals mechanisms governing adaptation to a humic-rich ecological niche.</title>
        <authorList>
            <person name="Morin E."/>
            <person name="Kohler A."/>
            <person name="Baker A.R."/>
            <person name="Foulongne-Oriol M."/>
            <person name="Lombard V."/>
            <person name="Nagy L.G."/>
            <person name="Ohm R.A."/>
            <person name="Patyshakuliyeva A."/>
            <person name="Brun A."/>
            <person name="Aerts A.L."/>
            <person name="Bailey A.M."/>
            <person name="Billette C."/>
            <person name="Coutinho P.M."/>
            <person name="Deakin G."/>
            <person name="Doddapaneni H."/>
            <person name="Floudas D."/>
            <person name="Grimwood J."/>
            <person name="Hilden K."/>
            <person name="Kuees U."/>
            <person name="LaButti K.M."/>
            <person name="Lapidus A."/>
            <person name="Lindquist E.A."/>
            <person name="Lucas S.M."/>
            <person name="Murat C."/>
            <person name="Riley R.W."/>
            <person name="Salamov A.A."/>
            <person name="Schmutz J."/>
            <person name="Subramanian V."/>
            <person name="Woesten H.A.B."/>
            <person name="Xu J."/>
            <person name="Eastwood D.C."/>
            <person name="Foster G.D."/>
            <person name="Sonnenberg A.S."/>
            <person name="Cullen D."/>
            <person name="de Vries R.P."/>
            <person name="Lundell T."/>
            <person name="Hibbett D.S."/>
            <person name="Henrissat B."/>
            <person name="Burton K.S."/>
            <person name="Kerrigan R.W."/>
            <person name="Challen M.P."/>
            <person name="Grigoriev I.V."/>
            <person name="Martin F."/>
        </authorList>
    </citation>
    <scope>NUCLEOTIDE SEQUENCE [LARGE SCALE GENOMIC DNA]</scope>
    <source>
        <strain evidence="6">JB137-S8 / ATCC MYA-4627 / FGSC 10392</strain>
    </source>
</reference>
<feature type="compositionally biased region" description="Basic and acidic residues" evidence="3">
    <location>
        <begin position="357"/>
        <end position="375"/>
    </location>
</feature>
<feature type="compositionally biased region" description="Basic and acidic residues" evidence="3">
    <location>
        <begin position="210"/>
        <end position="227"/>
    </location>
</feature>
<feature type="domain" description="RRM" evidence="4">
    <location>
        <begin position="72"/>
        <end position="154"/>
    </location>
</feature>
<dbReference type="GeneID" id="18829375"/>
<dbReference type="PROSITE" id="PS50102">
    <property type="entry name" value="RRM"/>
    <property type="match status" value="1"/>
</dbReference>
<dbReference type="OMA" id="WTTVPNK"/>
<feature type="compositionally biased region" description="Polar residues" evidence="3">
    <location>
        <begin position="254"/>
        <end position="279"/>
    </location>
</feature>
<dbReference type="Proteomes" id="UP000008493">
    <property type="component" value="Unassembled WGS sequence"/>
</dbReference>
<dbReference type="OrthoDB" id="48651at2759"/>
<dbReference type="InterPro" id="IPR035979">
    <property type="entry name" value="RBD_domain_sf"/>
</dbReference>
<evidence type="ECO:0000256" key="2">
    <source>
        <dbReference type="PROSITE-ProRule" id="PRU00176"/>
    </source>
</evidence>
<dbReference type="Pfam" id="PF00076">
    <property type="entry name" value="RRM_1"/>
    <property type="match status" value="1"/>
</dbReference>
<dbReference type="STRING" id="597362.K5X6L4"/>
<dbReference type="HOGENOM" id="CLU_030044_1_0_1"/>
<feature type="region of interest" description="Disordered" evidence="3">
    <location>
        <begin position="153"/>
        <end position="450"/>
    </location>
</feature>
<feature type="compositionally biased region" description="Basic and acidic residues" evidence="3">
    <location>
        <begin position="154"/>
        <end position="180"/>
    </location>
</feature>
<dbReference type="KEGG" id="abp:AGABI1DRAFT40853"/>
<dbReference type="eggNOG" id="KOG0118">
    <property type="taxonomic scope" value="Eukaryota"/>
</dbReference>
<organism evidence="5 6">
    <name type="scientific">Agaricus bisporus var. burnettii (strain JB137-S8 / ATCC MYA-4627 / FGSC 10392)</name>
    <name type="common">White button mushroom</name>
    <dbReference type="NCBI Taxonomy" id="597362"/>
    <lineage>
        <taxon>Eukaryota</taxon>
        <taxon>Fungi</taxon>
        <taxon>Dikarya</taxon>
        <taxon>Basidiomycota</taxon>
        <taxon>Agaricomycotina</taxon>
        <taxon>Agaricomycetes</taxon>
        <taxon>Agaricomycetidae</taxon>
        <taxon>Agaricales</taxon>
        <taxon>Agaricineae</taxon>
        <taxon>Agaricaceae</taxon>
        <taxon>Agaricus</taxon>
    </lineage>
</organism>
<dbReference type="GO" id="GO:0005730">
    <property type="term" value="C:nucleolus"/>
    <property type="evidence" value="ECO:0007669"/>
    <property type="project" value="TreeGrafter"/>
</dbReference>
<proteinExistence type="predicted"/>
<sequence>LAPKKAKKIALSEFLGDSALGSWADEMDALPSAPAPKEGGEHPSRRDDFLASRPDRGAPIRDEIPLPTQPPYTAFIGNLAFDLTEGDLENFFQNIKRNLRAYLYQSVKIIRDRDEKPKGFGYVEFEDLEGLKTALTNSGQVLSGRTIRVSVAEPPKERAFSHATSEDSAKFDNPWRRDGPLPDLPQSRDTPRRKFEGAQERLPSLSETADDWRSQRLSKPSEPEMPKRKGSSFVTTESSVADKEDVWVIGSKFKPSTNEEGPGSRFSSVRSKSEATQSVADEGDWRSAPRSKSTRNNVSPNGSTPPTPQLGRRKLDLLPRSGNVSASPSPLSSPKMGPTPPTSRSNPFGAARPVDVSGREKVITERVDKDRDRLSMSRTNSRSGAERPTTRPRTPPAGAPASSSPRVLSRPIAPNVRPTLSFANVAAKKESIPGIEGQDSEAGEKIRDNL</sequence>